<dbReference type="PATRIC" id="fig|1429439.4.peg.7810"/>
<dbReference type="AlphaFoldDB" id="W4LDQ1"/>
<protein>
    <submittedName>
        <fullName evidence="2">Uncharacterized protein</fullName>
    </submittedName>
</protein>
<dbReference type="Proteomes" id="UP000019140">
    <property type="component" value="Unassembled WGS sequence"/>
</dbReference>
<comment type="caution">
    <text evidence="2">The sequence shown here is derived from an EMBL/GenBank/DDBJ whole genome shotgun (WGS) entry which is preliminary data.</text>
</comment>
<evidence type="ECO:0000313" key="3">
    <source>
        <dbReference type="Proteomes" id="UP000019140"/>
    </source>
</evidence>
<dbReference type="Gene3D" id="2.120.10.30">
    <property type="entry name" value="TolB, C-terminal domain"/>
    <property type="match status" value="2"/>
</dbReference>
<dbReference type="Pfam" id="PF07676">
    <property type="entry name" value="PD40"/>
    <property type="match status" value="3"/>
</dbReference>
<keyword evidence="3" id="KW-1185">Reference proteome</keyword>
<dbReference type="SUPFAM" id="SSF82171">
    <property type="entry name" value="DPP6 N-terminal domain-like"/>
    <property type="match status" value="1"/>
</dbReference>
<dbReference type="PANTHER" id="PTHR36842">
    <property type="entry name" value="PROTEIN TOLB HOMOLOG"/>
    <property type="match status" value="1"/>
</dbReference>
<sequence>MTTLVSIGLQNTQGNGPSEEPSISGDGRFVAFVSFADNLVAGDTNGASDIFVFDRQDRQTTRVSISREGLEANADSVSPAISGHGRYVVFVSDAGNLVANDLNGFADIFWHDRQTGETKRVSVDSAGREANDDSLAPTMSADGQIVVYESFASDLVPGDTNGHRDVFVYEVQTGQTIRVSVDFQGQQIEEESSAPSISQDGRYVAFQTFLGGQDSDILIYDRESNLITRLTEGISLEGAGIPKISGDGQVVTFIGETSRFLSVYDRRTAQTATINTDVNESASISADGRFVAFGPSDDNFKIDVFVYDRETNEITLVSVGADGKPVDSDSFSPSISAQGRFIAFASDGENLVLGDNNQSTDVFVHDRGQ</sequence>
<name>W4LDQ1_9BACT</name>
<dbReference type="InterPro" id="IPR011659">
    <property type="entry name" value="WD40"/>
</dbReference>
<evidence type="ECO:0000256" key="1">
    <source>
        <dbReference type="ARBA" id="ARBA00009820"/>
    </source>
</evidence>
<evidence type="ECO:0000313" key="2">
    <source>
        <dbReference type="EMBL" id="ETW96127.1"/>
    </source>
</evidence>
<accession>W4LDQ1</accession>
<dbReference type="EMBL" id="AZHX01002226">
    <property type="protein sequence ID" value="ETW96127.1"/>
    <property type="molecule type" value="Genomic_DNA"/>
</dbReference>
<dbReference type="HOGENOM" id="CLU_054571_0_0_7"/>
<proteinExistence type="inferred from homology"/>
<dbReference type="InterPro" id="IPR011042">
    <property type="entry name" value="6-blade_b-propeller_TolB-like"/>
</dbReference>
<gene>
    <name evidence="2" type="ORF">ETSY2_47010</name>
</gene>
<organism evidence="2 3">
    <name type="scientific">Candidatus Entotheonella gemina</name>
    <dbReference type="NCBI Taxonomy" id="1429439"/>
    <lineage>
        <taxon>Bacteria</taxon>
        <taxon>Pseudomonadati</taxon>
        <taxon>Nitrospinota/Tectimicrobiota group</taxon>
        <taxon>Candidatus Tectimicrobiota</taxon>
        <taxon>Candidatus Entotheonellia</taxon>
        <taxon>Candidatus Entotheonellales</taxon>
        <taxon>Candidatus Entotheonellaceae</taxon>
        <taxon>Candidatus Entotheonella</taxon>
    </lineage>
</organism>
<reference evidence="2 3" key="1">
    <citation type="journal article" date="2014" name="Nature">
        <title>An environmental bacterial taxon with a large and distinct metabolic repertoire.</title>
        <authorList>
            <person name="Wilson M.C."/>
            <person name="Mori T."/>
            <person name="Ruckert C."/>
            <person name="Uria A.R."/>
            <person name="Helf M.J."/>
            <person name="Takada K."/>
            <person name="Gernert C."/>
            <person name="Steffens U.A."/>
            <person name="Heycke N."/>
            <person name="Schmitt S."/>
            <person name="Rinke C."/>
            <person name="Helfrich E.J."/>
            <person name="Brachmann A.O."/>
            <person name="Gurgui C."/>
            <person name="Wakimoto T."/>
            <person name="Kracht M."/>
            <person name="Crusemann M."/>
            <person name="Hentschel U."/>
            <person name="Abe I."/>
            <person name="Matsunaga S."/>
            <person name="Kalinowski J."/>
            <person name="Takeyama H."/>
            <person name="Piel J."/>
        </authorList>
    </citation>
    <scope>NUCLEOTIDE SEQUENCE [LARGE SCALE GENOMIC DNA]</scope>
    <source>
        <strain evidence="3">TSY2</strain>
    </source>
</reference>
<comment type="similarity">
    <text evidence="1">Belongs to the TolB family.</text>
</comment>